<feature type="domain" description="Ig-like" evidence="5">
    <location>
        <begin position="1096"/>
        <end position="1167"/>
    </location>
</feature>
<dbReference type="GO" id="GO:0001784">
    <property type="term" value="F:phosphotyrosine residue binding"/>
    <property type="evidence" value="ECO:0007669"/>
    <property type="project" value="TreeGrafter"/>
</dbReference>
<feature type="domain" description="Ig-like" evidence="5">
    <location>
        <begin position="695"/>
        <end position="763"/>
    </location>
</feature>
<sequence length="1788" mass="187777">MMKQHRLIHSPEKTRFKLYKAKKQWVVAGMTLFSLGAVSLTQAETAHADTTSTTSKSGATTPASSAEKTVTLKPASSTSATASSTSSQSATTPTSSASSSAVSSSSTKKSTVASSSAAVKSASSVPQSESASSQTKSASSAGSSAQVKGTATTNHSTNSNSTTSGAFNPALTTPSSASEAPSSQAVTSPTKSAGNSSSASNSETNSVSNTKSISASSAGSSVAPQPVSQVNGVNSASSKGSTTAADKEIVKKTVTNRPKAADVASGQDGSVIWNIDSNNVLHFQAGTLNGDHSQWQKYKTTITQISIEGAVTLPPNSSYLFSGMTQLTAINGSTQLNSNNVTNMSNMFLSDSSLTSLDLSSFDTSNVTTMQSMFYGNSSLKTLNISNFNTSKVTDMSYMFFNPQTSSYTNLDVSSFDTSNVTTMQHMFENTTSLKSLNVSNFNTSKVTNMGQMFSGTGVTSLDLSNFDTSNVTNMHWMFYTAHNLKTVNVSSFNTSKVTDMTFMFNGDNSLTRLDISNFNMGNVPIGTGMLVECSGLRVLKLGANTRISDAGLPEPHVPGTLNQWRAVAGGTETAPQGNATYTSGQLMSLYNSSMADTYVLAVDNTVINGHDSTVIMGPNTPAWNAQDNFDGATDQYGNSIPLSNIKVTYTTGTPNVKVAGDYKVTYSYKDPAGNTITKTVTVHVVQSKANIYGHNSTIANGSAWSPQDNLDGATDMNGNAINPSLISSTNNVNPKVAGNYTVTYTYTDGVGNVITKSYTVTVSNSQANIYAHNSEIESGSTWSPEDNFDGATDANGNAVSFSNVTVSGSVDTSKAGEYQITYSFTDVSGNPVSKTITVTVGESQINIYAHNSQIPVGSTWSPEDNFDGATDVDGDPVDFSQITVNGSVDPKTAGTYTVTYTYTDANGNSVSKQITVTVANSRSNIYAHNSTLGIGSEWSSEDNFDGAVDANGNPVDFSDVTVTGDVDSSKAGTYNITYSFVDASGKTVTKTITVTILDSRSNIYAHNSEIANGSTWNPQDNFDGAVDENGNNVSYGNLTSTTIKDANGTILSTIDTTQAGTYYVTYSYTDSTGETVSKTVQVTVDETVDKGRITGHDSTIVAGPNGTWNPEDNLTAVYDENGNPVDLSSSDITVSGTVDPSTPGTYNVTYTYTDGRGIQHTTTVTVIVKGSLANIYGHDSTVSAGSTWNIADNFDGATDANGNQISLSNLTSVSGSVNTNVPGNYEITYTYVDSAGNTVTKTFTVTVLASKANIYGHDSQIANGSTWNAQDNFDGAIDAEGNPISFDDVTVSGSVNTSKAGQYQVTYSYQDATGKTITKTVTVTVGQSADKGSVTAHDSTLVAGPDTVWNAKDNFNGATDENGNPVDFAKVKVSGSVDTTKSGSYQVTYTYTDSRGETHSATIIVQVINSKANIFDHDSTIDAGSTWNAQDNFDGAIDENGNSVDFSKVKVSGDVNTAKAGNYDVTYTYTDAAGNVVTKTVTVTVKKPVVTPPTDDQTTISAHDSTLIAGPDTNWKASDNFTNATDANGNPIDFSKVKVSGVVNTGRPGDYQITYSYMDAFGKTVSKTITVHVIASQASVTGKNSTINSGSAWNPKDNFVGATDANGKPVSFDQVSVSGTVNSNVPGHYDIVYRYTDSQGNVVEDIVTVMVKEKSHTPGQSGNGNNVEPTIPTQPSQPNNHGDHPTGSSMDPSQSGQTSHDAHSNASQPMAHEVTKSSVNRTSPRVTARHERSTTTHQKVNQQTLPQTGERFNRAVEPIGLAVLGLVFVGLLGLGVDRKRDDEASND</sequence>
<name>A0A2V1MZP9_9LACO</name>
<feature type="domain" description="Ig-like" evidence="5">
    <location>
        <begin position="849"/>
        <end position="919"/>
    </location>
</feature>
<feature type="compositionally biased region" description="Low complexity" evidence="3">
    <location>
        <begin position="73"/>
        <end position="228"/>
    </location>
</feature>
<dbReference type="Proteomes" id="UP000245080">
    <property type="component" value="Unassembled WGS sequence"/>
</dbReference>
<feature type="compositionally biased region" description="Polar residues" evidence="3">
    <location>
        <begin position="229"/>
        <end position="244"/>
    </location>
</feature>
<dbReference type="InterPro" id="IPR032675">
    <property type="entry name" value="LRR_dom_sf"/>
</dbReference>
<feature type="compositionally biased region" description="Polar residues" evidence="3">
    <location>
        <begin position="1717"/>
        <end position="1726"/>
    </location>
</feature>
<feature type="domain" description="Ig-like" evidence="5">
    <location>
        <begin position="1336"/>
        <end position="1408"/>
    </location>
</feature>
<evidence type="ECO:0000259" key="5">
    <source>
        <dbReference type="Pfam" id="PF07523"/>
    </source>
</evidence>
<feature type="transmembrane region" description="Helical" evidence="4">
    <location>
        <begin position="1760"/>
        <end position="1777"/>
    </location>
</feature>
<dbReference type="NCBIfam" id="TIGR02167">
    <property type="entry name" value="Liste_lipo_26"/>
    <property type="match status" value="7"/>
</dbReference>
<feature type="compositionally biased region" description="Polar residues" evidence="3">
    <location>
        <begin position="1658"/>
        <end position="1709"/>
    </location>
</feature>
<evidence type="ECO:0000256" key="1">
    <source>
        <dbReference type="ARBA" id="ARBA00022729"/>
    </source>
</evidence>
<dbReference type="PANTHER" id="PTHR15127">
    <property type="entry name" value="HEAVYWEIGHT, ISOFORM A"/>
    <property type="match status" value="1"/>
</dbReference>
<accession>A0A2V1MZP9</accession>
<dbReference type="Pfam" id="PF03382">
    <property type="entry name" value="DUF285"/>
    <property type="match status" value="2"/>
</dbReference>
<feature type="domain" description="Ig-like" evidence="5">
    <location>
        <begin position="1257"/>
        <end position="1325"/>
    </location>
</feature>
<keyword evidence="7" id="KW-1185">Reference proteome</keyword>
<feature type="region of interest" description="Disordered" evidence="3">
    <location>
        <begin position="1655"/>
        <end position="1752"/>
    </location>
</feature>
<dbReference type="InterPro" id="IPR013783">
    <property type="entry name" value="Ig-like_fold"/>
</dbReference>
<feature type="compositionally biased region" description="Polar residues" evidence="3">
    <location>
        <begin position="1736"/>
        <end position="1748"/>
    </location>
</feature>
<dbReference type="Pfam" id="PF19258">
    <property type="entry name" value="KxYKxGKxW_sig"/>
    <property type="match status" value="1"/>
</dbReference>
<dbReference type="RefSeq" id="WP_109250407.1">
    <property type="nucleotide sequence ID" value="NZ_QCXQ01000002.1"/>
</dbReference>
<feature type="domain" description="Ig-like" evidence="5">
    <location>
        <begin position="1417"/>
        <end position="1486"/>
    </location>
</feature>
<dbReference type="InterPro" id="IPR011889">
    <property type="entry name" value="Liste_lipo_26"/>
</dbReference>
<dbReference type="Pfam" id="PF07523">
    <property type="entry name" value="Big_3"/>
    <property type="match status" value="13"/>
</dbReference>
<feature type="domain" description="Ig-like" evidence="5">
    <location>
        <begin position="1503"/>
        <end position="1574"/>
    </location>
</feature>
<dbReference type="Gene3D" id="2.60.40.10">
    <property type="entry name" value="Immunoglobulins"/>
    <property type="match status" value="13"/>
</dbReference>
<keyword evidence="4" id="KW-0812">Transmembrane</keyword>
<reference evidence="6 7" key="1">
    <citation type="journal article" date="2018" name="Int. J. Syst. Evol. Microbiol.">
        <title>Lactobacillus bambusae sp. nov., isolated from a traditional fermented Ma-bamboo shoots of Taiwan.</title>
        <authorList>
            <person name="Wang L.-T."/>
        </authorList>
    </citation>
    <scope>NUCLEOTIDE SEQUENCE [LARGE SCALE GENOMIC DNA]</scope>
    <source>
        <strain evidence="6 7">BS-W1</strain>
    </source>
</reference>
<dbReference type="EMBL" id="QCXQ01000002">
    <property type="protein sequence ID" value="PWG00459.1"/>
    <property type="molecule type" value="Genomic_DNA"/>
</dbReference>
<feature type="domain" description="Ig-like" evidence="5">
    <location>
        <begin position="1178"/>
        <end position="1248"/>
    </location>
</feature>
<gene>
    <name evidence="6" type="ORF">DCM90_05915</name>
</gene>
<dbReference type="Gene3D" id="3.80.10.10">
    <property type="entry name" value="Ribonuclease Inhibitor"/>
    <property type="match status" value="1"/>
</dbReference>
<keyword evidence="2" id="KW-0727">SH2 domain</keyword>
<feature type="domain" description="Ig-like" evidence="5">
    <location>
        <begin position="1584"/>
        <end position="1638"/>
    </location>
</feature>
<evidence type="ECO:0000256" key="4">
    <source>
        <dbReference type="SAM" id="Phobius"/>
    </source>
</evidence>
<dbReference type="InterPro" id="IPR022263">
    <property type="entry name" value="KxYKxGKxW"/>
</dbReference>
<feature type="domain" description="Ig-like" evidence="5">
    <location>
        <begin position="623"/>
        <end position="683"/>
    </location>
</feature>
<keyword evidence="1" id="KW-0732">Signal</keyword>
<dbReference type="OrthoDB" id="2327454at2"/>
<feature type="domain" description="Ig-like" evidence="5">
    <location>
        <begin position="927"/>
        <end position="996"/>
    </location>
</feature>
<dbReference type="InterPro" id="IPR051846">
    <property type="entry name" value="SH2_domain_adapters"/>
</dbReference>
<dbReference type="InterPro" id="IPR022038">
    <property type="entry name" value="Ig-like_bact"/>
</dbReference>
<feature type="domain" description="Ig-like" evidence="5">
    <location>
        <begin position="771"/>
        <end position="841"/>
    </location>
</feature>
<comment type="caution">
    <text evidence="6">The sequence shown here is derived from an EMBL/GenBank/DDBJ whole genome shotgun (WGS) entry which is preliminary data.</text>
</comment>
<feature type="region of interest" description="Disordered" evidence="3">
    <location>
        <begin position="47"/>
        <end position="251"/>
    </location>
</feature>
<dbReference type="NCBIfam" id="TIGR03715">
    <property type="entry name" value="KxYKxGKxW"/>
    <property type="match status" value="1"/>
</dbReference>
<proteinExistence type="predicted"/>
<evidence type="ECO:0000313" key="6">
    <source>
        <dbReference type="EMBL" id="PWG00459.1"/>
    </source>
</evidence>
<dbReference type="InterPro" id="IPR005046">
    <property type="entry name" value="DUF285"/>
</dbReference>
<evidence type="ECO:0000256" key="3">
    <source>
        <dbReference type="SAM" id="MobiDB-lite"/>
    </source>
</evidence>
<evidence type="ECO:0000313" key="7">
    <source>
        <dbReference type="Proteomes" id="UP000245080"/>
    </source>
</evidence>
<organism evidence="6 7">
    <name type="scientific">Levilactobacillus bambusae</name>
    <dbReference type="NCBI Taxonomy" id="2024736"/>
    <lineage>
        <taxon>Bacteria</taxon>
        <taxon>Bacillati</taxon>
        <taxon>Bacillota</taxon>
        <taxon>Bacilli</taxon>
        <taxon>Lactobacillales</taxon>
        <taxon>Lactobacillaceae</taxon>
        <taxon>Levilactobacillus</taxon>
    </lineage>
</organism>
<feature type="domain" description="Ig-like" evidence="5">
    <location>
        <begin position="1005"/>
        <end position="1085"/>
    </location>
</feature>
<feature type="compositionally biased region" description="Low complexity" evidence="3">
    <location>
        <begin position="48"/>
        <end position="66"/>
    </location>
</feature>
<protein>
    <recommendedName>
        <fullName evidence="5">Ig-like domain-containing protein</fullName>
    </recommendedName>
</protein>
<dbReference type="SUPFAM" id="SSF52058">
    <property type="entry name" value="L domain-like"/>
    <property type="match status" value="1"/>
</dbReference>
<evidence type="ECO:0000256" key="2">
    <source>
        <dbReference type="ARBA" id="ARBA00022999"/>
    </source>
</evidence>
<keyword evidence="4" id="KW-1133">Transmembrane helix</keyword>
<keyword evidence="4" id="KW-0472">Membrane</keyword>
<dbReference type="PANTHER" id="PTHR15127:SF32">
    <property type="entry name" value="HEAVYWEIGHT, ISOFORM A"/>
    <property type="match status" value="1"/>
</dbReference>